<reference evidence="1 2" key="1">
    <citation type="submission" date="2023-07" db="EMBL/GenBank/DDBJ databases">
        <title>Sequencing the genomes of 1000 actinobacteria strains.</title>
        <authorList>
            <person name="Klenk H.-P."/>
        </authorList>
    </citation>
    <scope>NUCLEOTIDE SEQUENCE [LARGE SCALE GENOMIC DNA]</scope>
    <source>
        <strain evidence="1 2">DSM 14555</strain>
    </source>
</reference>
<dbReference type="EMBL" id="JAVDQF010000001">
    <property type="protein sequence ID" value="MDR6268039.1"/>
    <property type="molecule type" value="Genomic_DNA"/>
</dbReference>
<organism evidence="1 2">
    <name type="scientific">Arthrobacter russicus</name>
    <dbReference type="NCBI Taxonomy" id="172040"/>
    <lineage>
        <taxon>Bacteria</taxon>
        <taxon>Bacillati</taxon>
        <taxon>Actinomycetota</taxon>
        <taxon>Actinomycetes</taxon>
        <taxon>Micrococcales</taxon>
        <taxon>Micrococcaceae</taxon>
        <taxon>Arthrobacter</taxon>
    </lineage>
</organism>
<dbReference type="RefSeq" id="WP_309795441.1">
    <property type="nucleotide sequence ID" value="NZ_BAAAHY010000006.1"/>
</dbReference>
<dbReference type="Proteomes" id="UP001185069">
    <property type="component" value="Unassembled WGS sequence"/>
</dbReference>
<name>A0ABU1J6I7_9MICC</name>
<evidence type="ECO:0000313" key="2">
    <source>
        <dbReference type="Proteomes" id="UP001185069"/>
    </source>
</evidence>
<protein>
    <submittedName>
        <fullName evidence="1">Uncharacterized protein</fullName>
    </submittedName>
</protein>
<sequence>MGTFSEAVDIECGPGCRPIGILWRGERYCVVAGRRRPVKVSGFLGPGQGVSSAEYELWELEVTHPERSRSVLSVAHRVGGAQWRLLRLAAKPALASSPAG</sequence>
<evidence type="ECO:0000313" key="1">
    <source>
        <dbReference type="EMBL" id="MDR6268039.1"/>
    </source>
</evidence>
<comment type="caution">
    <text evidence="1">The sequence shown here is derived from an EMBL/GenBank/DDBJ whole genome shotgun (WGS) entry which is preliminary data.</text>
</comment>
<keyword evidence="2" id="KW-1185">Reference proteome</keyword>
<gene>
    <name evidence="1" type="ORF">JOE69_000277</name>
</gene>
<accession>A0ABU1J6I7</accession>
<proteinExistence type="predicted"/>